<accession>A0ABX1QAE0</accession>
<dbReference type="Gene3D" id="3.40.50.2300">
    <property type="match status" value="2"/>
</dbReference>
<evidence type="ECO:0000313" key="5">
    <source>
        <dbReference type="EMBL" id="NMG75000.1"/>
    </source>
</evidence>
<evidence type="ECO:0000259" key="4">
    <source>
        <dbReference type="Pfam" id="PF13458"/>
    </source>
</evidence>
<dbReference type="SUPFAM" id="SSF53822">
    <property type="entry name" value="Periplasmic binding protein-like I"/>
    <property type="match status" value="1"/>
</dbReference>
<dbReference type="InterPro" id="IPR051010">
    <property type="entry name" value="BCAA_transport"/>
</dbReference>
<gene>
    <name evidence="5" type="ORF">GPA25_09545</name>
</gene>
<dbReference type="PANTHER" id="PTHR30483">
    <property type="entry name" value="LEUCINE-SPECIFIC-BINDING PROTEIN"/>
    <property type="match status" value="1"/>
</dbReference>
<comment type="similarity">
    <text evidence="1">Belongs to the leucine-binding protein family.</text>
</comment>
<sequence>MKTVPGWAVVATTVTILGLSIAGSAAAQIKVGITLSTTGPAASLGIPEKNTVTLFPKEIAGQKVEYIVLDDASDPSTATKNARRFVDEDKVDVIIGSTISPNSLAMIDVAAEKGTPMISIAGASRIVEPMDAKRKWVFKTPQHDSLMAQGIIDHFAGAGGKALAVIAQSDAYGDGWLAELQKFAAARDVKIVALERYNRADTSVTAQALKVMAAKPDAVAVVGAGTPAALPQKTLRERGYNGTVYQTHGVANNDFLRVGGKDVEGTILPAGPVLVAAQLPESATKTTAMDYVKRYEEAFGKDTVTTFGAHAWDAMLLLRNAVPGALAKAKAGTPEFRTALRDALEGTKNVTVSHGIMSMTPDDHNGMDARSRAMVKIEKGRWTLIPVGKAQ</sequence>
<keyword evidence="6" id="KW-1185">Reference proteome</keyword>
<evidence type="ECO:0000256" key="2">
    <source>
        <dbReference type="ARBA" id="ARBA00022729"/>
    </source>
</evidence>
<dbReference type="Proteomes" id="UP000648984">
    <property type="component" value="Unassembled WGS sequence"/>
</dbReference>
<organism evidence="5 6">
    <name type="scientific">Aromatoleum diolicum</name>
    <dbReference type="NCBI Taxonomy" id="75796"/>
    <lineage>
        <taxon>Bacteria</taxon>
        <taxon>Pseudomonadati</taxon>
        <taxon>Pseudomonadota</taxon>
        <taxon>Betaproteobacteria</taxon>
        <taxon>Rhodocyclales</taxon>
        <taxon>Rhodocyclaceae</taxon>
        <taxon>Aromatoleum</taxon>
    </lineage>
</organism>
<feature type="chain" id="PRO_5047268904" evidence="3">
    <location>
        <begin position="28"/>
        <end position="391"/>
    </location>
</feature>
<dbReference type="CDD" id="cd06333">
    <property type="entry name" value="PBP1_ABC_RPA1789-like"/>
    <property type="match status" value="1"/>
</dbReference>
<dbReference type="RefSeq" id="WP_169260221.1">
    <property type="nucleotide sequence ID" value="NZ_WTVQ01000013.1"/>
</dbReference>
<proteinExistence type="inferred from homology"/>
<dbReference type="PANTHER" id="PTHR30483:SF38">
    <property type="entry name" value="BLR7848 PROTEIN"/>
    <property type="match status" value="1"/>
</dbReference>
<dbReference type="InterPro" id="IPR028081">
    <property type="entry name" value="Leu-bd"/>
</dbReference>
<dbReference type="EMBL" id="WTVQ01000013">
    <property type="protein sequence ID" value="NMG75000.1"/>
    <property type="molecule type" value="Genomic_DNA"/>
</dbReference>
<evidence type="ECO:0000313" key="6">
    <source>
        <dbReference type="Proteomes" id="UP000648984"/>
    </source>
</evidence>
<name>A0ABX1QAE0_9RHOO</name>
<feature type="signal peptide" evidence="3">
    <location>
        <begin position="1"/>
        <end position="27"/>
    </location>
</feature>
<comment type="caution">
    <text evidence="5">The sequence shown here is derived from an EMBL/GenBank/DDBJ whole genome shotgun (WGS) entry which is preliminary data.</text>
</comment>
<keyword evidence="2 3" id="KW-0732">Signal</keyword>
<dbReference type="Pfam" id="PF13458">
    <property type="entry name" value="Peripla_BP_6"/>
    <property type="match status" value="1"/>
</dbReference>
<feature type="domain" description="Leucine-binding protein" evidence="4">
    <location>
        <begin position="28"/>
        <end position="368"/>
    </location>
</feature>
<dbReference type="InterPro" id="IPR028082">
    <property type="entry name" value="Peripla_BP_I"/>
</dbReference>
<evidence type="ECO:0000256" key="3">
    <source>
        <dbReference type="SAM" id="SignalP"/>
    </source>
</evidence>
<evidence type="ECO:0000256" key="1">
    <source>
        <dbReference type="ARBA" id="ARBA00010062"/>
    </source>
</evidence>
<protein>
    <submittedName>
        <fullName evidence="5">ABC transporter substrate-binding protein</fullName>
    </submittedName>
</protein>
<reference evidence="5 6" key="1">
    <citation type="submission" date="2019-12" db="EMBL/GenBank/DDBJ databases">
        <title>Comparative genomics gives insights into the taxonomy of the Azoarcus-Aromatoleum group and reveals separate origins of nif in the plant-associated Azoarcus and non-plant-associated Aromatoleum sub-groups.</title>
        <authorList>
            <person name="Lafos M."/>
            <person name="Maluk M."/>
            <person name="Batista M."/>
            <person name="Junghare M."/>
            <person name="Carmona M."/>
            <person name="Faoro H."/>
            <person name="Cruz L.M."/>
            <person name="Battistoni F."/>
            <person name="De Souza E."/>
            <person name="Pedrosa F."/>
            <person name="Chen W.-M."/>
            <person name="Poole P.S."/>
            <person name="Dixon R.A."/>
            <person name="James E.K."/>
        </authorList>
    </citation>
    <scope>NUCLEOTIDE SEQUENCE [LARGE SCALE GENOMIC DNA]</scope>
    <source>
        <strain evidence="5 6">22Lin</strain>
    </source>
</reference>